<organism evidence="2 3">
    <name type="scientific">Strigomonas culicis</name>
    <dbReference type="NCBI Taxonomy" id="28005"/>
    <lineage>
        <taxon>Eukaryota</taxon>
        <taxon>Discoba</taxon>
        <taxon>Euglenozoa</taxon>
        <taxon>Kinetoplastea</taxon>
        <taxon>Metakinetoplastina</taxon>
        <taxon>Trypanosomatida</taxon>
        <taxon>Trypanosomatidae</taxon>
        <taxon>Strigomonadinae</taxon>
        <taxon>Strigomonas</taxon>
    </lineage>
</organism>
<evidence type="ECO:0000256" key="1">
    <source>
        <dbReference type="SAM" id="MobiDB-lite"/>
    </source>
</evidence>
<feature type="region of interest" description="Disordered" evidence="1">
    <location>
        <begin position="1"/>
        <end position="26"/>
    </location>
</feature>
<name>S9TLJ9_9TRYP</name>
<feature type="region of interest" description="Disordered" evidence="1">
    <location>
        <begin position="49"/>
        <end position="71"/>
    </location>
</feature>
<accession>S9TLJ9</accession>
<evidence type="ECO:0000313" key="3">
    <source>
        <dbReference type="Proteomes" id="UP000015354"/>
    </source>
</evidence>
<reference evidence="2 3" key="1">
    <citation type="journal article" date="2013" name="PLoS ONE">
        <title>Predicting the Proteins of Angomonas deanei, Strigomonas culicis and Their Respective Endosymbionts Reveals New Aspects of the Trypanosomatidae Family.</title>
        <authorList>
            <person name="Motta M.C."/>
            <person name="Martins A.C."/>
            <person name="de Souza S.S."/>
            <person name="Catta-Preta C.M."/>
            <person name="Silva R."/>
            <person name="Klein C.C."/>
            <person name="de Almeida L.G."/>
            <person name="de Lima Cunha O."/>
            <person name="Ciapina L.P."/>
            <person name="Brocchi M."/>
            <person name="Colabardini A.C."/>
            <person name="de Araujo Lima B."/>
            <person name="Machado C.R."/>
            <person name="de Almeida Soares C.M."/>
            <person name="Probst C.M."/>
            <person name="de Menezes C.B."/>
            <person name="Thompson C.E."/>
            <person name="Bartholomeu D.C."/>
            <person name="Gradia D.F."/>
            <person name="Pavoni D.P."/>
            <person name="Grisard E.C."/>
            <person name="Fantinatti-Garboggini F."/>
            <person name="Marchini F.K."/>
            <person name="Rodrigues-Luiz G.F."/>
            <person name="Wagner G."/>
            <person name="Goldman G.H."/>
            <person name="Fietto J.L."/>
            <person name="Elias M.C."/>
            <person name="Goldman M.H."/>
            <person name="Sagot M.F."/>
            <person name="Pereira M."/>
            <person name="Stoco P.H."/>
            <person name="de Mendonca-Neto R.P."/>
            <person name="Teixeira S.M."/>
            <person name="Maciel T.E."/>
            <person name="de Oliveira Mendes T.A."/>
            <person name="Urmenyi T.P."/>
            <person name="de Souza W."/>
            <person name="Schenkman S."/>
            <person name="de Vasconcelos A.T."/>
        </authorList>
    </citation>
    <scope>NUCLEOTIDE SEQUENCE [LARGE SCALE GENOMIC DNA]</scope>
</reference>
<dbReference type="EMBL" id="ATMH01010355">
    <property type="protein sequence ID" value="EPY17679.1"/>
    <property type="molecule type" value="Genomic_DNA"/>
</dbReference>
<evidence type="ECO:0000313" key="2">
    <source>
        <dbReference type="EMBL" id="EPY17679.1"/>
    </source>
</evidence>
<feature type="compositionally biased region" description="Polar residues" evidence="1">
    <location>
        <begin position="1"/>
        <end position="23"/>
    </location>
</feature>
<dbReference type="Proteomes" id="UP000015354">
    <property type="component" value="Unassembled WGS sequence"/>
</dbReference>
<dbReference type="AlphaFoldDB" id="S9TLJ9"/>
<protein>
    <submittedName>
        <fullName evidence="2">Uncharacterized protein</fullName>
    </submittedName>
</protein>
<proteinExistence type="predicted"/>
<comment type="caution">
    <text evidence="2">The sequence shown here is derived from an EMBL/GenBank/DDBJ whole genome shotgun (WGS) entry which is preliminary data.</text>
</comment>
<keyword evidence="3" id="KW-1185">Reference proteome</keyword>
<gene>
    <name evidence="2" type="ORF">STCU_10467</name>
</gene>
<sequence length="84" mass="9033">MTSTSLLRSEHLPTTASSASFSSLGGKPLSTLSCSTGMSVRLSISYRTPIHGASSSTSSETGVEEVGRRRRSRMAGPWFLHVWM</sequence>